<dbReference type="AlphaFoldDB" id="A0A0Q3T0C3"/>
<keyword evidence="2" id="KW-1185">Reference proteome</keyword>
<dbReference type="Proteomes" id="UP000051562">
    <property type="component" value="Unassembled WGS sequence"/>
</dbReference>
<protein>
    <submittedName>
        <fullName evidence="1">Uncharacterized protein</fullName>
    </submittedName>
</protein>
<dbReference type="SUPFAM" id="SSF75708">
    <property type="entry name" value="Chemotaxis phosphatase CheZ"/>
    <property type="match status" value="1"/>
</dbReference>
<evidence type="ECO:0000313" key="1">
    <source>
        <dbReference type="EMBL" id="KQK31130.1"/>
    </source>
</evidence>
<organism evidence="1 2">
    <name type="scientific">Bosea thiooxidans</name>
    <dbReference type="NCBI Taxonomy" id="53254"/>
    <lineage>
        <taxon>Bacteria</taxon>
        <taxon>Pseudomonadati</taxon>
        <taxon>Pseudomonadota</taxon>
        <taxon>Alphaproteobacteria</taxon>
        <taxon>Hyphomicrobiales</taxon>
        <taxon>Boseaceae</taxon>
        <taxon>Bosea</taxon>
    </lineage>
</organism>
<gene>
    <name evidence="1" type="ORF">ARD30_11000</name>
</gene>
<accession>A0A0Q3T0C3</accession>
<proteinExistence type="predicted"/>
<sequence length="286" mass="30516">MVMGDARSLTPLSQADYEAIEAAVMETARGRWFMAEYAKRNRQADTLQLLGAIQRIERVVGLGVQETSREASLIEAAALISDLRVDLERVSGKAEARSSGLACAIEKAAGTALAATESIQEAAWSLREAGAAEELCDRLDRNAAEISGAVGVVDGMVQRINKIADTIAMLDSSLRAFGEVAREPGPGFETMVAMAEGSPSRLPMAVRRHGDDHELASQEPDAPHPIDDRAVPEARLATVHLLDDDIVFSDPAAIAAQPARAVAGSSEVGLREIDAMPVERKLAYFV</sequence>
<evidence type="ECO:0000313" key="2">
    <source>
        <dbReference type="Proteomes" id="UP000051562"/>
    </source>
</evidence>
<comment type="caution">
    <text evidence="1">The sequence shown here is derived from an EMBL/GenBank/DDBJ whole genome shotgun (WGS) entry which is preliminary data.</text>
</comment>
<dbReference type="EMBL" id="LMAR01000028">
    <property type="protein sequence ID" value="KQK31130.1"/>
    <property type="molecule type" value="Genomic_DNA"/>
</dbReference>
<name>A0A0Q3T0C3_9HYPH</name>
<dbReference type="STRING" id="53254.SAMN05660750_02868"/>
<reference evidence="1 2" key="1">
    <citation type="submission" date="2015-10" db="EMBL/GenBank/DDBJ databases">
        <title>Draft genome of Bosea thiooxidans.</title>
        <authorList>
            <person name="Wang X."/>
        </authorList>
    </citation>
    <scope>NUCLEOTIDE SEQUENCE [LARGE SCALE GENOMIC DNA]</scope>
    <source>
        <strain evidence="1 2">CGMCC 9174</strain>
    </source>
</reference>